<dbReference type="Gene3D" id="3.40.50.200">
    <property type="entry name" value="Peptidase S8/S53 domain"/>
    <property type="match status" value="1"/>
</dbReference>
<evidence type="ECO:0000256" key="7">
    <source>
        <dbReference type="SAM" id="Phobius"/>
    </source>
</evidence>
<dbReference type="InterPro" id="IPR015500">
    <property type="entry name" value="Peptidase_S8_subtilisin-rel"/>
</dbReference>
<dbReference type="AlphaFoldDB" id="A0A3M2MDD5"/>
<dbReference type="Pfam" id="PF00082">
    <property type="entry name" value="Peptidase_S8"/>
    <property type="match status" value="1"/>
</dbReference>
<keyword evidence="7" id="KW-1133">Transmembrane helix</keyword>
<dbReference type="InterPro" id="IPR036852">
    <property type="entry name" value="Peptidase_S8/S53_dom_sf"/>
</dbReference>
<evidence type="ECO:0000259" key="8">
    <source>
        <dbReference type="Pfam" id="PF00082"/>
    </source>
</evidence>
<keyword evidence="7" id="KW-0472">Membrane</keyword>
<feature type="active site" description="Charge relay system" evidence="5">
    <location>
        <position position="125"/>
    </location>
</feature>
<evidence type="ECO:0000313" key="9">
    <source>
        <dbReference type="EMBL" id="RMI47476.1"/>
    </source>
</evidence>
<gene>
    <name evidence="9" type="ORF">EBO15_02950</name>
</gene>
<evidence type="ECO:0000256" key="4">
    <source>
        <dbReference type="ARBA" id="ARBA00022825"/>
    </source>
</evidence>
<keyword evidence="2 5" id="KW-0645">Protease</keyword>
<name>A0A3M2MDD5_9ACTN</name>
<organism evidence="9 10">
    <name type="scientific">Actinomadura harenae</name>
    <dbReference type="NCBI Taxonomy" id="2483351"/>
    <lineage>
        <taxon>Bacteria</taxon>
        <taxon>Bacillati</taxon>
        <taxon>Actinomycetota</taxon>
        <taxon>Actinomycetes</taxon>
        <taxon>Streptosporangiales</taxon>
        <taxon>Thermomonosporaceae</taxon>
        <taxon>Actinomadura</taxon>
    </lineage>
</organism>
<dbReference type="GO" id="GO:0006508">
    <property type="term" value="P:proteolysis"/>
    <property type="evidence" value="ECO:0007669"/>
    <property type="project" value="UniProtKB-KW"/>
</dbReference>
<protein>
    <recommendedName>
        <fullName evidence="8">Peptidase S8/S53 domain-containing protein</fullName>
    </recommendedName>
</protein>
<evidence type="ECO:0000256" key="6">
    <source>
        <dbReference type="SAM" id="MobiDB-lite"/>
    </source>
</evidence>
<keyword evidence="10" id="KW-1185">Reference proteome</keyword>
<dbReference type="EMBL" id="RFFG01000003">
    <property type="protein sequence ID" value="RMI47476.1"/>
    <property type="molecule type" value="Genomic_DNA"/>
</dbReference>
<accession>A0A3M2MDD5</accession>
<dbReference type="InterPro" id="IPR050131">
    <property type="entry name" value="Peptidase_S8_subtilisin-like"/>
</dbReference>
<feature type="active site" description="Charge relay system" evidence="5">
    <location>
        <position position="87"/>
    </location>
</feature>
<dbReference type="PANTHER" id="PTHR43806">
    <property type="entry name" value="PEPTIDASE S8"/>
    <property type="match status" value="1"/>
</dbReference>
<dbReference type="PROSITE" id="PS51892">
    <property type="entry name" value="SUBTILASE"/>
    <property type="match status" value="1"/>
</dbReference>
<sequence>MQILFPTRSRKMNRRRRERKRPDLLRKTLGISATISTISSMVFWMPMSPASAAPAVRDEEWWFSTWGIQDRLWPVSTGRGVTVAVLDSGVNAELPDLRGAVLPGYDATAGKGDARTDSDDVNGGHGTGMAALIAGQGRDQRMAGVAPDARILPIRVLHGSDAVGFTSAEAQGIRYATDHGAKVINISVGTPTTSGKYRCMPWLQDAVDYALQHEVLVVTAAGNNGHADNPLEEPASCAGVLAVGAVDNKYKPWFRTGRQDYVAVAAPGVYVGTLLRNGKFDPDLSGTSQASALTSGVAALIRSKFPDMTAREVTRLIINSARDTGKKGADQQTGHGLIRPYLALAPQGVTGTDNPVFSAWDVHMKQDGSGRQNDGKAAPSAAPAAPEPGREHQGTGIGTYLWAVPVVLGGGGLALWGVLRMRRKQAGEVR</sequence>
<evidence type="ECO:0000256" key="5">
    <source>
        <dbReference type="PROSITE-ProRule" id="PRU01240"/>
    </source>
</evidence>
<dbReference type="Proteomes" id="UP000282674">
    <property type="component" value="Unassembled WGS sequence"/>
</dbReference>
<evidence type="ECO:0000256" key="1">
    <source>
        <dbReference type="ARBA" id="ARBA00011073"/>
    </source>
</evidence>
<feature type="transmembrane region" description="Helical" evidence="7">
    <location>
        <begin position="400"/>
        <end position="419"/>
    </location>
</feature>
<keyword evidence="3 5" id="KW-0378">Hydrolase</keyword>
<evidence type="ECO:0000313" key="10">
    <source>
        <dbReference type="Proteomes" id="UP000282674"/>
    </source>
</evidence>
<feature type="region of interest" description="Disordered" evidence="6">
    <location>
        <begin position="365"/>
        <end position="393"/>
    </location>
</feature>
<feature type="domain" description="Peptidase S8/S53" evidence="8">
    <location>
        <begin position="78"/>
        <end position="336"/>
    </location>
</feature>
<keyword evidence="4 5" id="KW-0720">Serine protease</keyword>
<reference evidence="9 10" key="1">
    <citation type="submission" date="2018-10" db="EMBL/GenBank/DDBJ databases">
        <title>Isolation from soil.</title>
        <authorList>
            <person name="Hu J."/>
        </authorList>
    </citation>
    <scope>NUCLEOTIDE SEQUENCE [LARGE SCALE GENOMIC DNA]</scope>
    <source>
        <strain evidence="9 10">NEAU-Ht49</strain>
    </source>
</reference>
<comment type="caution">
    <text evidence="9">The sequence shown here is derived from an EMBL/GenBank/DDBJ whole genome shotgun (WGS) entry which is preliminary data.</text>
</comment>
<evidence type="ECO:0000256" key="3">
    <source>
        <dbReference type="ARBA" id="ARBA00022801"/>
    </source>
</evidence>
<dbReference type="PANTHER" id="PTHR43806:SF11">
    <property type="entry name" value="CEREVISIN-RELATED"/>
    <property type="match status" value="1"/>
</dbReference>
<dbReference type="GO" id="GO:0004252">
    <property type="term" value="F:serine-type endopeptidase activity"/>
    <property type="evidence" value="ECO:0007669"/>
    <property type="project" value="UniProtKB-UniRule"/>
</dbReference>
<dbReference type="SUPFAM" id="SSF52743">
    <property type="entry name" value="Subtilisin-like"/>
    <property type="match status" value="1"/>
</dbReference>
<keyword evidence="7" id="KW-0812">Transmembrane</keyword>
<feature type="active site" description="Charge relay system" evidence="5">
    <location>
        <position position="288"/>
    </location>
</feature>
<comment type="similarity">
    <text evidence="1 5">Belongs to the peptidase S8 family.</text>
</comment>
<proteinExistence type="inferred from homology"/>
<dbReference type="PRINTS" id="PR00723">
    <property type="entry name" value="SUBTILISIN"/>
</dbReference>
<evidence type="ECO:0000256" key="2">
    <source>
        <dbReference type="ARBA" id="ARBA00022670"/>
    </source>
</evidence>
<dbReference type="InterPro" id="IPR000209">
    <property type="entry name" value="Peptidase_S8/S53_dom"/>
</dbReference>